<evidence type="ECO:0000313" key="1">
    <source>
        <dbReference type="EMBL" id="KTC97752.1"/>
    </source>
</evidence>
<comment type="caution">
    <text evidence="1">The sequence shown here is derived from an EMBL/GenBank/DDBJ whole genome shotgun (WGS) entry which is preliminary data.</text>
</comment>
<dbReference type="EMBL" id="LNYA01000024">
    <property type="protein sequence ID" value="KTC97752.1"/>
    <property type="molecule type" value="Genomic_DNA"/>
</dbReference>
<protein>
    <submittedName>
        <fullName evidence="1">Uncharacterized protein</fullName>
    </submittedName>
</protein>
<proteinExistence type="predicted"/>
<dbReference type="RefSeq" id="WP_058526721.1">
    <property type="nucleotide sequence ID" value="NZ_CAAAHY010000016.1"/>
</dbReference>
<organism evidence="1 2">
    <name type="scientific">Legionella erythra</name>
    <dbReference type="NCBI Taxonomy" id="448"/>
    <lineage>
        <taxon>Bacteria</taxon>
        <taxon>Pseudomonadati</taxon>
        <taxon>Pseudomonadota</taxon>
        <taxon>Gammaproteobacteria</taxon>
        <taxon>Legionellales</taxon>
        <taxon>Legionellaceae</taxon>
        <taxon>Legionella</taxon>
    </lineage>
</organism>
<dbReference type="AlphaFoldDB" id="A0A0W0TQA0"/>
<keyword evidence="2" id="KW-1185">Reference proteome</keyword>
<dbReference type="PATRIC" id="fig|448.7.peg.1659"/>
<evidence type="ECO:0000313" key="2">
    <source>
        <dbReference type="Proteomes" id="UP000054773"/>
    </source>
</evidence>
<dbReference type="OrthoDB" id="1489751at2"/>
<sequence>MFKAAQPNTLSINLDDFPGGVAAWGALPAVFDSYAHGFDRGVHLHARLTDPGKKQIDQSFAEVEICWKNRRLLLTEESAVHYTLSSIFNFPILSMDCCHCGHELLDIGLAAVMPSFDHYCGFCGQVTLSELRCTANPIMRFKRYLGDEQIKRPVIIPARKISLDAERYPGGFQIWGSNPSILWTATRQEESAIHVHAYDSQGKRVVDNTYGEVRVMGRLLDIEMVRVLQIQQALPSLQDYLNSYHCPYCDHPHFDQALLAVIPHQKHACEQCHRVFITPRAVSNPALALLKQLASATEEINDESCS</sequence>
<gene>
    <name evidence="1" type="ORF">Lery_1591</name>
</gene>
<dbReference type="STRING" id="448.Lery_1591"/>
<name>A0A0W0TQA0_LEGER</name>
<dbReference type="Proteomes" id="UP000054773">
    <property type="component" value="Unassembled WGS sequence"/>
</dbReference>
<accession>A0A0W0TQA0</accession>
<reference evidence="1 2" key="1">
    <citation type="submission" date="2015-11" db="EMBL/GenBank/DDBJ databases">
        <title>Genomic analysis of 38 Legionella species identifies large and diverse effector repertoires.</title>
        <authorList>
            <person name="Burstein D."/>
            <person name="Amaro F."/>
            <person name="Zusman T."/>
            <person name="Lifshitz Z."/>
            <person name="Cohen O."/>
            <person name="Gilbert J.A."/>
            <person name="Pupko T."/>
            <person name="Shuman H.A."/>
            <person name="Segal G."/>
        </authorList>
    </citation>
    <scope>NUCLEOTIDE SEQUENCE [LARGE SCALE GENOMIC DNA]</scope>
    <source>
        <strain evidence="1 2">SE-32A-C8</strain>
    </source>
</reference>